<proteinExistence type="predicted"/>
<comment type="caution">
    <text evidence="1">The sequence shown here is derived from an EMBL/GenBank/DDBJ whole genome shotgun (WGS) entry which is preliminary data.</text>
</comment>
<evidence type="ECO:0000313" key="1">
    <source>
        <dbReference type="EMBL" id="KKN65698.1"/>
    </source>
</evidence>
<name>A0A0F9VIN1_9ZZZZ</name>
<sequence>MKVRSLIKIIESVDGGIHLTFFRPALSLPYAARDKDYAIEVARRFCLETIDREGRPWIDFWKGRGGGVTCPEGFVKLPIDLWCCKLTGEACNIQATVNPEDEPGFRHGCHADSDKQDKILKTIQAGKYDGFHHVPGRSLCIACEEKGGKKETFYYHFPWEFAELDVAIGQTYEATLGLLAKSDISRSYAMCPLCASCCYEEAIRFDSELDGQLKVLEFDAYFRS</sequence>
<protein>
    <submittedName>
        <fullName evidence="1">Uncharacterized protein</fullName>
    </submittedName>
</protein>
<gene>
    <name evidence="1" type="ORF">LCGC14_0479230</name>
</gene>
<reference evidence="1" key="1">
    <citation type="journal article" date="2015" name="Nature">
        <title>Complex archaea that bridge the gap between prokaryotes and eukaryotes.</title>
        <authorList>
            <person name="Spang A."/>
            <person name="Saw J.H."/>
            <person name="Jorgensen S.L."/>
            <person name="Zaremba-Niedzwiedzka K."/>
            <person name="Martijn J."/>
            <person name="Lind A.E."/>
            <person name="van Eijk R."/>
            <person name="Schleper C."/>
            <person name="Guy L."/>
            <person name="Ettema T.J."/>
        </authorList>
    </citation>
    <scope>NUCLEOTIDE SEQUENCE</scope>
</reference>
<dbReference type="EMBL" id="LAZR01000518">
    <property type="protein sequence ID" value="KKN65698.1"/>
    <property type="molecule type" value="Genomic_DNA"/>
</dbReference>
<dbReference type="AlphaFoldDB" id="A0A0F9VIN1"/>
<organism evidence="1">
    <name type="scientific">marine sediment metagenome</name>
    <dbReference type="NCBI Taxonomy" id="412755"/>
    <lineage>
        <taxon>unclassified sequences</taxon>
        <taxon>metagenomes</taxon>
        <taxon>ecological metagenomes</taxon>
    </lineage>
</organism>
<accession>A0A0F9VIN1</accession>